<protein>
    <recommendedName>
        <fullName evidence="3">Probable branched-chain-amino-acid aminotransferase</fullName>
    </recommendedName>
</protein>
<dbReference type="InterPro" id="IPR036038">
    <property type="entry name" value="Aminotransferase-like"/>
</dbReference>
<dbReference type="Gene3D" id="3.30.470.10">
    <property type="match status" value="1"/>
</dbReference>
<evidence type="ECO:0000256" key="2">
    <source>
        <dbReference type="ARBA" id="ARBA00009320"/>
    </source>
</evidence>
<name>A0AA86L4B0_9SPHN</name>
<dbReference type="InterPro" id="IPR018300">
    <property type="entry name" value="Aminotrans_IV_CS"/>
</dbReference>
<dbReference type="GO" id="GO:0046820">
    <property type="term" value="F:4-amino-4-deoxychorismate synthase activity"/>
    <property type="evidence" value="ECO:0007669"/>
    <property type="project" value="TreeGrafter"/>
</dbReference>
<dbReference type="PANTHER" id="PTHR11236:SF50">
    <property type="entry name" value="AMINODEOXYCHORISMATE SYNTHASE COMPONENT 1"/>
    <property type="match status" value="1"/>
</dbReference>
<evidence type="ECO:0000256" key="3">
    <source>
        <dbReference type="ARBA" id="ARBA00014472"/>
    </source>
</evidence>
<dbReference type="NCBIfam" id="TIGR00553">
    <property type="entry name" value="pabB"/>
    <property type="match status" value="1"/>
</dbReference>
<dbReference type="PROSITE" id="PS00770">
    <property type="entry name" value="AA_TRANSFER_CLASS_4"/>
    <property type="match status" value="1"/>
</dbReference>
<accession>A0AA86L4B0</accession>
<organism evidence="7 8">
    <name type="scientific">Sphingopyxis granuli</name>
    <dbReference type="NCBI Taxonomy" id="267128"/>
    <lineage>
        <taxon>Bacteria</taxon>
        <taxon>Pseudomonadati</taxon>
        <taxon>Pseudomonadota</taxon>
        <taxon>Alphaproteobacteria</taxon>
        <taxon>Sphingomonadales</taxon>
        <taxon>Sphingomonadaceae</taxon>
        <taxon>Sphingopyxis</taxon>
    </lineage>
</organism>
<dbReference type="InterPro" id="IPR015890">
    <property type="entry name" value="Chorismate_C"/>
</dbReference>
<evidence type="ECO:0000256" key="4">
    <source>
        <dbReference type="ARBA" id="ARBA00022898"/>
    </source>
</evidence>
<dbReference type="SUPFAM" id="SSF56322">
    <property type="entry name" value="ADC synthase"/>
    <property type="match status" value="1"/>
</dbReference>
<dbReference type="EMBL" id="CP012199">
    <property type="protein sequence ID" value="AMG75771.1"/>
    <property type="molecule type" value="Genomic_DNA"/>
</dbReference>
<gene>
    <name evidence="7" type="primary">pabB</name>
    <name evidence="7" type="ORF">SGRAN_3428</name>
</gene>
<dbReference type="Proteomes" id="UP000058599">
    <property type="component" value="Chromosome"/>
</dbReference>
<dbReference type="AlphaFoldDB" id="A0AA86L4B0"/>
<dbReference type="Pfam" id="PF00425">
    <property type="entry name" value="Chorismate_bind"/>
    <property type="match status" value="1"/>
</dbReference>
<comment type="similarity">
    <text evidence="2">Belongs to the class-IV pyridoxal-phosphate-dependent aminotransferase family.</text>
</comment>
<keyword evidence="4 5" id="KW-0663">Pyridoxal phosphate</keyword>
<evidence type="ECO:0000313" key="7">
    <source>
        <dbReference type="EMBL" id="AMG75771.1"/>
    </source>
</evidence>
<dbReference type="PANTHER" id="PTHR11236">
    <property type="entry name" value="AMINOBENZOATE/ANTHRANILATE SYNTHASE"/>
    <property type="match status" value="1"/>
</dbReference>
<dbReference type="KEGG" id="sgi:SGRAN_3428"/>
<dbReference type="InterPro" id="IPR005801">
    <property type="entry name" value="ADC_synthase"/>
</dbReference>
<dbReference type="Pfam" id="PF01063">
    <property type="entry name" value="Aminotran_4"/>
    <property type="match status" value="1"/>
</dbReference>
<dbReference type="Gene3D" id="3.20.10.10">
    <property type="entry name" value="D-amino Acid Aminotransferase, subunit A, domain 2"/>
    <property type="match status" value="1"/>
</dbReference>
<sequence length="609" mass="64777">MSDPIRIQSPACAAPPFVLLDDARVAGAAAARLFRDPVDLLVVHRAEAVPALLDALDDARARGLFAAGYLAYEAGRGLAPAWRGVAGGTDGERPLGWFGLFERVERIDADAVPALLPDPGASWIGPPVPRLSREAYLAAARRVLDFIRAGDIYQANLTFRADVPVHGNPLAAYARLRRSARAGYGGFVWTGEQAIASLSPELFFALRGGQVMARPMKGTAARRPDADADARARHDLAEDPKQRAENLMIVDLIRNDLSRIAAPGSVAVPDLFRVESFPTIHQLVSDVAARLPGGVGATDVLRAAFPCGSITGAPKVRAMEIIDALESDARGVYTGSVGFIEPGGDAAFNVAIRTLVFPPVDGLRAGATCATLGLGSGIVADSRAPEEWRECLAKGEFVAAAGDSFDLLETMQFDPVDGVQRLEGHLARLKASAEALGFRFDRHGARNSLQSATFRLRHAARVRMRLAVSGALAIEVSSLPRLAELPVPVALQPAPLAADDFRLVHKTSLRAPYDEARRDSGAAEVVFVDEPGFVTEGSWSNVFVERDGVLLTPPLALGLLPGVLRAELIEKGRAVESHLRAADLEGGFFLGNSLRGLIPARLAAAADRR</sequence>
<feature type="domain" description="Chorismate-utilising enzyme C-terminal" evidence="6">
    <location>
        <begin position="133"/>
        <end position="394"/>
    </location>
</feature>
<dbReference type="InterPro" id="IPR019999">
    <property type="entry name" value="Anth_synth_I-like"/>
</dbReference>
<keyword evidence="7" id="KW-0032">Aminotransferase</keyword>
<dbReference type="InterPro" id="IPR001544">
    <property type="entry name" value="Aminotrans_IV"/>
</dbReference>
<dbReference type="SUPFAM" id="SSF56752">
    <property type="entry name" value="D-aminoacid aminotransferase-like PLP-dependent enzymes"/>
    <property type="match status" value="1"/>
</dbReference>
<proteinExistence type="inferred from homology"/>
<keyword evidence="8" id="KW-1185">Reference proteome</keyword>
<evidence type="ECO:0000256" key="1">
    <source>
        <dbReference type="ARBA" id="ARBA00001933"/>
    </source>
</evidence>
<evidence type="ECO:0000313" key="8">
    <source>
        <dbReference type="Proteomes" id="UP000058599"/>
    </source>
</evidence>
<dbReference type="InterPro" id="IPR043132">
    <property type="entry name" value="BCAT-like_C"/>
</dbReference>
<dbReference type="PRINTS" id="PR00095">
    <property type="entry name" value="ANTSNTHASEI"/>
</dbReference>
<evidence type="ECO:0000256" key="5">
    <source>
        <dbReference type="RuleBase" id="RU004516"/>
    </source>
</evidence>
<dbReference type="InterPro" id="IPR043131">
    <property type="entry name" value="BCAT-like_N"/>
</dbReference>
<evidence type="ECO:0000259" key="6">
    <source>
        <dbReference type="Pfam" id="PF00425"/>
    </source>
</evidence>
<dbReference type="GO" id="GO:0000162">
    <property type="term" value="P:L-tryptophan biosynthetic process"/>
    <property type="evidence" value="ECO:0007669"/>
    <property type="project" value="TreeGrafter"/>
</dbReference>
<keyword evidence="7" id="KW-0808">Transferase</keyword>
<dbReference type="RefSeq" id="WP_210434163.1">
    <property type="nucleotide sequence ID" value="NZ_CP012199.1"/>
</dbReference>
<dbReference type="InterPro" id="IPR005802">
    <property type="entry name" value="ADC_synth_comp_1"/>
</dbReference>
<comment type="cofactor">
    <cofactor evidence="1 5">
        <name>pyridoxal 5'-phosphate</name>
        <dbReference type="ChEBI" id="CHEBI:597326"/>
    </cofactor>
</comment>
<reference evidence="7 8" key="1">
    <citation type="journal article" date="2016" name="BMC Genomics">
        <title>Genomic analysis of the nitrate-respiring Sphingopyxis granuli (formerly Sphingomonas macrogoltabida) strain TFA.</title>
        <authorList>
            <person name="Garcia-Romero I."/>
            <person name="Perez-Pulido A.J."/>
            <person name="Gonzalez-Flores Y.E."/>
            <person name="Reyes-Ramirez F."/>
            <person name="Santero E."/>
            <person name="Floriano B."/>
        </authorList>
    </citation>
    <scope>NUCLEOTIDE SEQUENCE [LARGE SCALE GENOMIC DNA]</scope>
    <source>
        <strain evidence="7 8">TFA</strain>
    </source>
</reference>
<dbReference type="Gene3D" id="3.60.120.10">
    <property type="entry name" value="Anthranilate synthase"/>
    <property type="match status" value="1"/>
</dbReference>
<dbReference type="GO" id="GO:0009396">
    <property type="term" value="P:folic acid-containing compound biosynthetic process"/>
    <property type="evidence" value="ECO:0007669"/>
    <property type="project" value="InterPro"/>
</dbReference>